<dbReference type="GO" id="GO:1901137">
    <property type="term" value="P:carbohydrate derivative biosynthetic process"/>
    <property type="evidence" value="ECO:0007669"/>
    <property type="project" value="UniProtKB-ARBA"/>
</dbReference>
<feature type="region of interest" description="Disordered" evidence="4">
    <location>
        <begin position="40"/>
        <end position="60"/>
    </location>
</feature>
<protein>
    <recommendedName>
        <fullName evidence="1">D-inositol 3-phosphate glycosyltransferase</fullName>
    </recommendedName>
</protein>
<dbReference type="STRING" id="285351.SAMN04488035_2303"/>
<reference evidence="7" key="1">
    <citation type="submission" date="2016-10" db="EMBL/GenBank/DDBJ databases">
        <authorList>
            <person name="Varghese N."/>
            <person name="Submissions S."/>
        </authorList>
    </citation>
    <scope>NUCLEOTIDE SEQUENCE [LARGE SCALE GENOMIC DNA]</scope>
    <source>
        <strain evidence="7">DSM 19083</strain>
    </source>
</reference>
<dbReference type="Proteomes" id="UP000198520">
    <property type="component" value="Unassembled WGS sequence"/>
</dbReference>
<evidence type="ECO:0000313" key="6">
    <source>
        <dbReference type="EMBL" id="SFF28479.1"/>
    </source>
</evidence>
<evidence type="ECO:0000313" key="7">
    <source>
        <dbReference type="Proteomes" id="UP000198520"/>
    </source>
</evidence>
<dbReference type="Pfam" id="PF13579">
    <property type="entry name" value="Glyco_trans_4_4"/>
    <property type="match status" value="1"/>
</dbReference>
<evidence type="ECO:0000256" key="4">
    <source>
        <dbReference type="SAM" id="MobiDB-lite"/>
    </source>
</evidence>
<dbReference type="Gene3D" id="3.40.50.2000">
    <property type="entry name" value="Glycogen Phosphorylase B"/>
    <property type="match status" value="2"/>
</dbReference>
<accession>A0A1I2HFS5</accession>
<evidence type="ECO:0000256" key="2">
    <source>
        <dbReference type="ARBA" id="ARBA00022676"/>
    </source>
</evidence>
<evidence type="ECO:0000256" key="1">
    <source>
        <dbReference type="ARBA" id="ARBA00021292"/>
    </source>
</evidence>
<dbReference type="PANTHER" id="PTHR45947:SF3">
    <property type="entry name" value="SULFOQUINOVOSYL TRANSFERASE SQD2"/>
    <property type="match status" value="1"/>
</dbReference>
<dbReference type="AlphaFoldDB" id="A0A1I2HFS5"/>
<dbReference type="PANTHER" id="PTHR45947">
    <property type="entry name" value="SULFOQUINOVOSYL TRANSFERASE SQD2"/>
    <property type="match status" value="1"/>
</dbReference>
<name>A0A1I2HFS5_9MICO</name>
<gene>
    <name evidence="6" type="ORF">SAMN04488035_2303</name>
</gene>
<dbReference type="RefSeq" id="WP_177191360.1">
    <property type="nucleotide sequence ID" value="NZ_BNAN01000004.1"/>
</dbReference>
<keyword evidence="7" id="KW-1185">Reference proteome</keyword>
<keyword evidence="2" id="KW-0328">Glycosyltransferase</keyword>
<dbReference type="InterPro" id="IPR050194">
    <property type="entry name" value="Glycosyltransferase_grp1"/>
</dbReference>
<organism evidence="6 7">
    <name type="scientific">Flavimobilis marinus</name>
    <dbReference type="NCBI Taxonomy" id="285351"/>
    <lineage>
        <taxon>Bacteria</taxon>
        <taxon>Bacillati</taxon>
        <taxon>Actinomycetota</taxon>
        <taxon>Actinomycetes</taxon>
        <taxon>Micrococcales</taxon>
        <taxon>Jonesiaceae</taxon>
        <taxon>Flavimobilis</taxon>
    </lineage>
</organism>
<dbReference type="Pfam" id="PF13692">
    <property type="entry name" value="Glyco_trans_1_4"/>
    <property type="match status" value="1"/>
</dbReference>
<dbReference type="InterPro" id="IPR028098">
    <property type="entry name" value="Glyco_trans_4-like_N"/>
</dbReference>
<feature type="domain" description="Glycosyltransferase subfamily 4-like N-terminal" evidence="5">
    <location>
        <begin position="21"/>
        <end position="193"/>
    </location>
</feature>
<evidence type="ECO:0000256" key="3">
    <source>
        <dbReference type="ARBA" id="ARBA00022679"/>
    </source>
</evidence>
<sequence length="420" mass="44390">MSRVVVATRLFAPEPAAASFRLAALVDALVAQGDDVTVLTTRPRPGSEAGAATPADPPVAGGARVRRWPVLRDASGYVRGYLPYLSFDFPLALRLLVTRRPDVVVVEPPPTTGMVVRAVCALRRAPYVYYAADVWSDAVVSDGGSALVRGVLGWLESGALRGARGVLAVLPAVADRVRALAGRPVDLEVVPHGIDTAVFTRQPVDTDTDADRPDEAPPRYLVYTGTTSSWHGADVFVRALAAVRAHVDVDLVLLGHGSQWEEIGALADELVPGHVHRRPMVPPAEAARWLRHAEAAVVSLKPGQNYDMAFPTKLLAAVACGTPVVFSGVGPARDLMAAHDLGRAVAFDADDVAAALVDLLASAEVTDPTTRATRRDALAEWAAEHVSLQGSGAQAARAVRRWALQRPGGPTAQDSEDQTA</sequence>
<keyword evidence="3 6" id="KW-0808">Transferase</keyword>
<proteinExistence type="predicted"/>
<dbReference type="EMBL" id="FONZ01000004">
    <property type="protein sequence ID" value="SFF28479.1"/>
    <property type="molecule type" value="Genomic_DNA"/>
</dbReference>
<dbReference type="GO" id="GO:0016758">
    <property type="term" value="F:hexosyltransferase activity"/>
    <property type="evidence" value="ECO:0007669"/>
    <property type="project" value="TreeGrafter"/>
</dbReference>
<evidence type="ECO:0000259" key="5">
    <source>
        <dbReference type="Pfam" id="PF13579"/>
    </source>
</evidence>
<dbReference type="SUPFAM" id="SSF53756">
    <property type="entry name" value="UDP-Glycosyltransferase/glycogen phosphorylase"/>
    <property type="match status" value="1"/>
</dbReference>